<dbReference type="EMBL" id="SGXE01000004">
    <property type="protein sequence ID" value="RZS92324.1"/>
    <property type="molecule type" value="Genomic_DNA"/>
</dbReference>
<reference evidence="1 2" key="1">
    <citation type="submission" date="2019-02" db="EMBL/GenBank/DDBJ databases">
        <title>Genomic Encyclopedia of Type Strains, Phase IV (KMG-IV): sequencing the most valuable type-strain genomes for metagenomic binning, comparative biology and taxonomic classification.</title>
        <authorList>
            <person name="Goeker M."/>
        </authorList>
    </citation>
    <scope>NUCLEOTIDE SEQUENCE [LARGE SCALE GENOMIC DNA]</scope>
    <source>
        <strain evidence="1 2">DSM 17196</strain>
    </source>
</reference>
<dbReference type="Proteomes" id="UP000292262">
    <property type="component" value="Unassembled WGS sequence"/>
</dbReference>
<gene>
    <name evidence="1" type="ORF">EV197_2962</name>
</gene>
<evidence type="ECO:0000313" key="1">
    <source>
        <dbReference type="EMBL" id="RZS92324.1"/>
    </source>
</evidence>
<dbReference type="OrthoDB" id="1257453at2"/>
<sequence length="213" mass="25590">MIISPAIKVSNSINKLEFYKIEYYDEFKKNDLEEVLTLLIENDFQKLYFSFGRYDMFYENDIEEKHRYIYEKIKDNGKIELLYKKSNDNFAFAGFFELDRTQSINLIIDIFRVYYSCSIEFFSSLDVDYISFIDLMNTKYSRKDYDNKRLYNNIKYKYSLYKGLGPDLVYLAYDNEIGLPIKIKNKIPLPPKRATSLIGRLKENIFGYPWVEE</sequence>
<comment type="caution">
    <text evidence="1">The sequence shown here is derived from an EMBL/GenBank/DDBJ whole genome shotgun (WGS) entry which is preliminary data.</text>
</comment>
<dbReference type="RefSeq" id="WP_130287484.1">
    <property type="nucleotide sequence ID" value="NZ_SGXE01000004.1"/>
</dbReference>
<name>A0A4Q7NYH1_9FLAO</name>
<protein>
    <submittedName>
        <fullName evidence="1">Uncharacterized protein</fullName>
    </submittedName>
</protein>
<accession>A0A4Q7NYH1</accession>
<dbReference type="AlphaFoldDB" id="A0A4Q7NYH1"/>
<keyword evidence="2" id="KW-1185">Reference proteome</keyword>
<organism evidence="1 2">
    <name type="scientific">Aquimarina brevivitae</name>
    <dbReference type="NCBI Taxonomy" id="323412"/>
    <lineage>
        <taxon>Bacteria</taxon>
        <taxon>Pseudomonadati</taxon>
        <taxon>Bacteroidota</taxon>
        <taxon>Flavobacteriia</taxon>
        <taxon>Flavobacteriales</taxon>
        <taxon>Flavobacteriaceae</taxon>
        <taxon>Aquimarina</taxon>
    </lineage>
</organism>
<evidence type="ECO:0000313" key="2">
    <source>
        <dbReference type="Proteomes" id="UP000292262"/>
    </source>
</evidence>
<proteinExistence type="predicted"/>